<dbReference type="AlphaFoldDB" id="A0A9X1B6U8"/>
<evidence type="ECO:0000256" key="1">
    <source>
        <dbReference type="SAM" id="MobiDB-lite"/>
    </source>
</evidence>
<reference evidence="2 3" key="1">
    <citation type="journal article" date="2020" name="Microorganisms">
        <title>Osmotic Adaptation and Compatible Solute Biosynthesis of Phototrophic Bacteria as Revealed from Genome Analyses.</title>
        <authorList>
            <person name="Imhoff J.F."/>
            <person name="Rahn T."/>
            <person name="Kunzel S."/>
            <person name="Keller A."/>
            <person name="Neulinger S.C."/>
        </authorList>
    </citation>
    <scope>NUCLEOTIDE SEQUENCE [LARGE SCALE GENOMIC DNA]</scope>
    <source>
        <strain evidence="2 3">DSM 21303</strain>
    </source>
</reference>
<sequence>MPERRKVAYVRSAPRGHQRAPQKTRSGSPSVLHGLESARRPDLRAILSCRPQPSTVMRNAR</sequence>
<protein>
    <submittedName>
        <fullName evidence="2">Uncharacterized protein</fullName>
    </submittedName>
</protein>
<evidence type="ECO:0000313" key="3">
    <source>
        <dbReference type="Proteomes" id="UP001138802"/>
    </source>
</evidence>
<gene>
    <name evidence="2" type="ORF">CKO25_00355</name>
</gene>
<feature type="region of interest" description="Disordered" evidence="1">
    <location>
        <begin position="1"/>
        <end position="61"/>
    </location>
</feature>
<comment type="caution">
    <text evidence="2">The sequence shown here is derived from an EMBL/GenBank/DDBJ whole genome shotgun (WGS) entry which is preliminary data.</text>
</comment>
<organism evidence="2 3">
    <name type="scientific">Thiocapsa imhoffii</name>
    <dbReference type="NCBI Taxonomy" id="382777"/>
    <lineage>
        <taxon>Bacteria</taxon>
        <taxon>Pseudomonadati</taxon>
        <taxon>Pseudomonadota</taxon>
        <taxon>Gammaproteobacteria</taxon>
        <taxon>Chromatiales</taxon>
        <taxon>Chromatiaceae</taxon>
        <taxon>Thiocapsa</taxon>
    </lineage>
</organism>
<keyword evidence="3" id="KW-1185">Reference proteome</keyword>
<feature type="compositionally biased region" description="Polar residues" evidence="1">
    <location>
        <begin position="51"/>
        <end position="61"/>
    </location>
</feature>
<name>A0A9X1B6U8_9GAMM</name>
<proteinExistence type="predicted"/>
<dbReference type="Proteomes" id="UP001138802">
    <property type="component" value="Unassembled WGS sequence"/>
</dbReference>
<accession>A0A9X1B6U8</accession>
<evidence type="ECO:0000313" key="2">
    <source>
        <dbReference type="EMBL" id="MBK1643129.1"/>
    </source>
</evidence>
<dbReference type="EMBL" id="NRSD01000001">
    <property type="protein sequence ID" value="MBK1643129.1"/>
    <property type="molecule type" value="Genomic_DNA"/>
</dbReference>